<organism evidence="1 2">
    <name type="scientific">Meloidogyne graminicola</name>
    <dbReference type="NCBI Taxonomy" id="189291"/>
    <lineage>
        <taxon>Eukaryota</taxon>
        <taxon>Metazoa</taxon>
        <taxon>Ecdysozoa</taxon>
        <taxon>Nematoda</taxon>
        <taxon>Chromadorea</taxon>
        <taxon>Rhabditida</taxon>
        <taxon>Tylenchina</taxon>
        <taxon>Tylenchomorpha</taxon>
        <taxon>Tylenchoidea</taxon>
        <taxon>Meloidogynidae</taxon>
        <taxon>Meloidogyninae</taxon>
        <taxon>Meloidogyne</taxon>
    </lineage>
</organism>
<dbReference type="Proteomes" id="UP000605970">
    <property type="component" value="Unassembled WGS sequence"/>
</dbReference>
<accession>A0A8S9ZF96</accession>
<dbReference type="AlphaFoldDB" id="A0A8S9ZF96"/>
<comment type="caution">
    <text evidence="1">The sequence shown here is derived from an EMBL/GenBank/DDBJ whole genome shotgun (WGS) entry which is preliminary data.</text>
</comment>
<keyword evidence="2" id="KW-1185">Reference proteome</keyword>
<proteinExistence type="predicted"/>
<gene>
    <name evidence="1" type="ORF">Mgra_00008609</name>
</gene>
<protein>
    <submittedName>
        <fullName evidence="1">Uncharacterized protein</fullName>
    </submittedName>
</protein>
<dbReference type="OrthoDB" id="5905262at2759"/>
<reference evidence="1" key="1">
    <citation type="journal article" date="2020" name="Ecol. Evol.">
        <title>Genome structure and content of the rice root-knot nematode (Meloidogyne graminicola).</title>
        <authorList>
            <person name="Phan N.T."/>
            <person name="Danchin E.G.J."/>
            <person name="Klopp C."/>
            <person name="Perfus-Barbeoch L."/>
            <person name="Kozlowski D.K."/>
            <person name="Koutsovoulos G.D."/>
            <person name="Lopez-Roques C."/>
            <person name="Bouchez O."/>
            <person name="Zahm M."/>
            <person name="Besnard G."/>
            <person name="Bellafiore S."/>
        </authorList>
    </citation>
    <scope>NUCLEOTIDE SEQUENCE</scope>
    <source>
        <strain evidence="1">VN-18</strain>
    </source>
</reference>
<evidence type="ECO:0000313" key="1">
    <source>
        <dbReference type="EMBL" id="KAF7631169.1"/>
    </source>
</evidence>
<feature type="non-terminal residue" evidence="1">
    <location>
        <position position="143"/>
    </location>
</feature>
<dbReference type="EMBL" id="JABEBT010000116">
    <property type="protein sequence ID" value="KAF7631169.1"/>
    <property type="molecule type" value="Genomic_DNA"/>
</dbReference>
<name>A0A8S9ZF96_9BILA</name>
<evidence type="ECO:0000313" key="2">
    <source>
        <dbReference type="Proteomes" id="UP000605970"/>
    </source>
</evidence>
<sequence length="143" mass="16407">MDFGAKDHLKMNIISSKLPNLIDLQCDKNPLKMPQDKWLLSEEEQALCILSRLFIFASTLVDKLYNKFEKTRSDDNKYIRIIAYGEWLKNSAANILMYLGPGNEIAIQGTIGGLFSKTSALQKIELLAIEFMEFFMIDLCEDF</sequence>